<name>A0ABD3X540_SINWO</name>
<gene>
    <name evidence="1" type="ORF">ACJMK2_032400</name>
</gene>
<dbReference type="AlphaFoldDB" id="A0ABD3X540"/>
<feature type="non-terminal residue" evidence="1">
    <location>
        <position position="56"/>
    </location>
</feature>
<sequence>QSLSPADKCYDTIVTWQDSYDRDPSFTFLSGLMEASSESISACEFLYRAFHLLSGT</sequence>
<keyword evidence="2" id="KW-1185">Reference proteome</keyword>
<evidence type="ECO:0000313" key="1">
    <source>
        <dbReference type="EMBL" id="KAL3880132.1"/>
    </source>
</evidence>
<feature type="non-terminal residue" evidence="1">
    <location>
        <position position="1"/>
    </location>
</feature>
<proteinExistence type="predicted"/>
<protein>
    <submittedName>
        <fullName evidence="1">Uncharacterized protein</fullName>
    </submittedName>
</protein>
<reference evidence="1 2" key="1">
    <citation type="submission" date="2024-11" db="EMBL/GenBank/DDBJ databases">
        <title>Chromosome-level genome assembly of the freshwater bivalve Anodonta woodiana.</title>
        <authorList>
            <person name="Chen X."/>
        </authorList>
    </citation>
    <scope>NUCLEOTIDE SEQUENCE [LARGE SCALE GENOMIC DNA]</scope>
    <source>
        <strain evidence="1">MN2024</strain>
        <tissue evidence="1">Gills</tissue>
    </source>
</reference>
<evidence type="ECO:0000313" key="2">
    <source>
        <dbReference type="Proteomes" id="UP001634394"/>
    </source>
</evidence>
<accession>A0ABD3X540</accession>
<comment type="caution">
    <text evidence="1">The sequence shown here is derived from an EMBL/GenBank/DDBJ whole genome shotgun (WGS) entry which is preliminary data.</text>
</comment>
<dbReference type="EMBL" id="JBJQND010000004">
    <property type="protein sequence ID" value="KAL3880132.1"/>
    <property type="molecule type" value="Genomic_DNA"/>
</dbReference>
<dbReference type="Proteomes" id="UP001634394">
    <property type="component" value="Unassembled WGS sequence"/>
</dbReference>
<organism evidence="1 2">
    <name type="scientific">Sinanodonta woodiana</name>
    <name type="common">Chinese pond mussel</name>
    <name type="synonym">Anodonta woodiana</name>
    <dbReference type="NCBI Taxonomy" id="1069815"/>
    <lineage>
        <taxon>Eukaryota</taxon>
        <taxon>Metazoa</taxon>
        <taxon>Spiralia</taxon>
        <taxon>Lophotrochozoa</taxon>
        <taxon>Mollusca</taxon>
        <taxon>Bivalvia</taxon>
        <taxon>Autobranchia</taxon>
        <taxon>Heteroconchia</taxon>
        <taxon>Palaeoheterodonta</taxon>
        <taxon>Unionida</taxon>
        <taxon>Unionoidea</taxon>
        <taxon>Unionidae</taxon>
        <taxon>Unioninae</taxon>
        <taxon>Sinanodonta</taxon>
    </lineage>
</organism>